<dbReference type="AlphaFoldDB" id="A0A094QJT9"/>
<dbReference type="SUPFAM" id="SSF46689">
    <property type="entry name" value="Homeodomain-like"/>
    <property type="match status" value="1"/>
</dbReference>
<dbReference type="GO" id="GO:0003700">
    <property type="term" value="F:DNA-binding transcription factor activity"/>
    <property type="evidence" value="ECO:0007669"/>
    <property type="project" value="TreeGrafter"/>
</dbReference>
<sequence length="227" mass="25574">MILLFGFMVFRSNVVPRKGFSGNNCGMSDQPSKRRMSEIGDESRTRILDAAETLFLEKGYERTTLVDVGKLAGISYGSIPWHFQNKQGLLFAVAERAWESINSHEPLTPGIHGLNTIIAQQTHWDNHRLTPVLNLLYQIEIDFDADWHKWGVELDFDRHQEIIQWIHATMGDRAIGGGVTPESLAYYISSAGRGIGAKLAQFGPFPDSVFPREALRQSIIFLMGLKE</sequence>
<dbReference type="EMBL" id="JNSL01000139">
    <property type="protein sequence ID" value="KGA14696.1"/>
    <property type="molecule type" value="Genomic_DNA"/>
</dbReference>
<keyword evidence="1" id="KW-0805">Transcription regulation</keyword>
<dbReference type="PROSITE" id="PS50977">
    <property type="entry name" value="HTH_TETR_2"/>
    <property type="match status" value="1"/>
</dbReference>
<name>A0A094QJT9_9ZZZZ</name>
<dbReference type="InterPro" id="IPR001647">
    <property type="entry name" value="HTH_TetR"/>
</dbReference>
<dbReference type="PRINTS" id="PR00455">
    <property type="entry name" value="HTHTETR"/>
</dbReference>
<dbReference type="GO" id="GO:0000976">
    <property type="term" value="F:transcription cis-regulatory region binding"/>
    <property type="evidence" value="ECO:0007669"/>
    <property type="project" value="TreeGrafter"/>
</dbReference>
<dbReference type="Pfam" id="PF00440">
    <property type="entry name" value="TetR_N"/>
    <property type="match status" value="1"/>
</dbReference>
<evidence type="ECO:0000313" key="5">
    <source>
        <dbReference type="EMBL" id="KGA14696.1"/>
    </source>
</evidence>
<comment type="caution">
    <text evidence="5">The sequence shown here is derived from an EMBL/GenBank/DDBJ whole genome shotgun (WGS) entry which is preliminary data.</text>
</comment>
<dbReference type="Gene3D" id="1.10.357.10">
    <property type="entry name" value="Tetracycline Repressor, domain 2"/>
    <property type="match status" value="1"/>
</dbReference>
<evidence type="ECO:0000259" key="4">
    <source>
        <dbReference type="PROSITE" id="PS50977"/>
    </source>
</evidence>
<dbReference type="PANTHER" id="PTHR30055">
    <property type="entry name" value="HTH-TYPE TRANSCRIPTIONAL REGULATOR RUTR"/>
    <property type="match status" value="1"/>
</dbReference>
<evidence type="ECO:0000256" key="1">
    <source>
        <dbReference type="ARBA" id="ARBA00023015"/>
    </source>
</evidence>
<organism evidence="5">
    <name type="scientific">freshwater metagenome</name>
    <dbReference type="NCBI Taxonomy" id="449393"/>
    <lineage>
        <taxon>unclassified sequences</taxon>
        <taxon>metagenomes</taxon>
        <taxon>ecological metagenomes</taxon>
    </lineage>
</organism>
<reference evidence="5" key="1">
    <citation type="submission" date="2014-06" db="EMBL/GenBank/DDBJ databases">
        <title>Key roles for freshwater Actinobacteria revealed by deep metagenomic sequencing.</title>
        <authorList>
            <person name="Ghai R."/>
            <person name="Mizuno C.M."/>
            <person name="Picazo A."/>
            <person name="Camacho A."/>
            <person name="Rodriguez-Valera F."/>
        </authorList>
    </citation>
    <scope>NUCLEOTIDE SEQUENCE</scope>
</reference>
<evidence type="ECO:0000256" key="3">
    <source>
        <dbReference type="ARBA" id="ARBA00023163"/>
    </source>
</evidence>
<keyword evidence="2" id="KW-0238">DNA-binding</keyword>
<accession>A0A094QJT9</accession>
<gene>
    <name evidence="5" type="ORF">GM51_16630</name>
</gene>
<dbReference type="InterPro" id="IPR050109">
    <property type="entry name" value="HTH-type_TetR-like_transc_reg"/>
</dbReference>
<keyword evidence="3" id="KW-0804">Transcription</keyword>
<feature type="domain" description="HTH tetR-type" evidence="4">
    <location>
        <begin position="41"/>
        <end position="101"/>
    </location>
</feature>
<proteinExistence type="predicted"/>
<dbReference type="PANTHER" id="PTHR30055:SF234">
    <property type="entry name" value="HTH-TYPE TRANSCRIPTIONAL REGULATOR BETI"/>
    <property type="match status" value="1"/>
</dbReference>
<dbReference type="InterPro" id="IPR009057">
    <property type="entry name" value="Homeodomain-like_sf"/>
</dbReference>
<evidence type="ECO:0000256" key="2">
    <source>
        <dbReference type="ARBA" id="ARBA00023125"/>
    </source>
</evidence>
<protein>
    <recommendedName>
        <fullName evidence="4">HTH tetR-type domain-containing protein</fullName>
    </recommendedName>
</protein>